<keyword evidence="4" id="KW-0378">Hydrolase</keyword>
<feature type="repeat" description="PPR" evidence="2">
    <location>
        <begin position="278"/>
        <end position="312"/>
    </location>
</feature>
<dbReference type="Gene3D" id="1.25.40.10">
    <property type="entry name" value="Tetratricopeptide repeat domain"/>
    <property type="match status" value="3"/>
</dbReference>
<evidence type="ECO:0000313" key="4">
    <source>
        <dbReference type="EMBL" id="PKA61399.1"/>
    </source>
</evidence>
<dbReference type="EMBL" id="KZ451930">
    <property type="protein sequence ID" value="PKA61399.1"/>
    <property type="molecule type" value="Genomic_DNA"/>
</dbReference>
<name>A0A2I0B0U6_9ASPA</name>
<proteinExistence type="predicted"/>
<sequence length="687" mass="75524">MGPIHPNGPQALAGAIELAVSSSSLLLGRAAHAQIVKALYPLPLPSFLSNHLINMYSKLDLPGPASLVLSLDPCPSVVSFTALISGAAQNYHPLLALRIFPLLLRSSSRPNDFTLPSVLKAAASIPCAVAGIQLHAFSLKSGLLSDVFVISAALDMYHKTGLSSHACLLFDEMPHKNIVSWNAVMTNALIAGRPDAAIAAFIRLRVSGEEPNEVSFCAFLNACAAAEYFRLGSQLHSFILRFGFDPNLSVGNALVDFYGKCSCVLAARQVFDEMLLKNDVSWCSIIVAHAQNAEEEVAFNLYIEARREGFVPTDFMISSVLTTCSILSGLDLGRSLHAVAVRSCIEGSIFVGSALVDMYGKCGSIEDAKQVFDDMPDRNSVTWNAMISGYAAQGNAAMALSVFDEMTRGGEVMPNYVTLVCVMSACAREGRLKEGMELFETMEERFGIKPRMEHYACAVDLLGRAGKEEKAYEIIKKMAMKPSVSVWGALLNACRIHRKAELGRIAAEELFKIDPLDSGNHVLLSNIYASAGRWEESIEVRKDMNDVGIKKEPGCSWIAWKDEIHVFQAKDAIHEKIGDIRATLADLRRRMIAAGYTPDTRFALYELEEEEKESELHQHSEKLAVAFGLICIPAGIPIRISKNLRVCGDCHQAMKFISGIEGREIILRDNVRFHRFKDYKCSCRDYW</sequence>
<dbReference type="PANTHER" id="PTHR47926:SF398">
    <property type="entry name" value="PENTATRICOPEPTIDE REPEAT-CONTAINING PROTEIN"/>
    <property type="match status" value="1"/>
</dbReference>
<dbReference type="InterPro" id="IPR011990">
    <property type="entry name" value="TPR-like_helical_dom_sf"/>
</dbReference>
<evidence type="ECO:0000313" key="5">
    <source>
        <dbReference type="Proteomes" id="UP000236161"/>
    </source>
</evidence>
<dbReference type="InterPro" id="IPR046960">
    <property type="entry name" value="PPR_At4g14850-like_plant"/>
</dbReference>
<dbReference type="GO" id="GO:0003723">
    <property type="term" value="F:RNA binding"/>
    <property type="evidence" value="ECO:0007669"/>
    <property type="project" value="InterPro"/>
</dbReference>
<dbReference type="PANTHER" id="PTHR47926">
    <property type="entry name" value="PENTATRICOPEPTIDE REPEAT-CONTAINING PROTEIN"/>
    <property type="match status" value="1"/>
</dbReference>
<evidence type="ECO:0000259" key="3">
    <source>
        <dbReference type="Pfam" id="PF14432"/>
    </source>
</evidence>
<dbReference type="OrthoDB" id="750109at2759"/>
<dbReference type="GO" id="GO:0009451">
    <property type="term" value="P:RNA modification"/>
    <property type="evidence" value="ECO:0007669"/>
    <property type="project" value="InterPro"/>
</dbReference>
<dbReference type="AlphaFoldDB" id="A0A2I0B0U6"/>
<feature type="repeat" description="PPR" evidence="2">
    <location>
        <begin position="415"/>
        <end position="445"/>
    </location>
</feature>
<feature type="repeat" description="PPR" evidence="2">
    <location>
        <begin position="379"/>
        <end position="413"/>
    </location>
</feature>
<keyword evidence="5" id="KW-1185">Reference proteome</keyword>
<dbReference type="InterPro" id="IPR032867">
    <property type="entry name" value="DYW_dom"/>
</dbReference>
<dbReference type="GO" id="GO:0008270">
    <property type="term" value="F:zinc ion binding"/>
    <property type="evidence" value="ECO:0007669"/>
    <property type="project" value="InterPro"/>
</dbReference>
<dbReference type="InterPro" id="IPR002885">
    <property type="entry name" value="PPR_rpt"/>
</dbReference>
<dbReference type="Pfam" id="PF14432">
    <property type="entry name" value="DYW_deaminase"/>
    <property type="match status" value="1"/>
</dbReference>
<dbReference type="Proteomes" id="UP000236161">
    <property type="component" value="Unassembled WGS sequence"/>
</dbReference>
<feature type="domain" description="DYW" evidence="3">
    <location>
        <begin position="595"/>
        <end position="687"/>
    </location>
</feature>
<dbReference type="InterPro" id="IPR046848">
    <property type="entry name" value="E_motif"/>
</dbReference>
<dbReference type="GO" id="GO:0016787">
    <property type="term" value="F:hydrolase activity"/>
    <property type="evidence" value="ECO:0007669"/>
    <property type="project" value="UniProtKB-KW"/>
</dbReference>
<dbReference type="FunFam" id="1.25.40.10:FF:000196">
    <property type="entry name" value="Pentatricopeptide repeat-containing protein At4g14850"/>
    <property type="match status" value="1"/>
</dbReference>
<dbReference type="Pfam" id="PF20431">
    <property type="entry name" value="E_motif"/>
    <property type="match status" value="1"/>
</dbReference>
<dbReference type="NCBIfam" id="TIGR00756">
    <property type="entry name" value="PPR"/>
    <property type="match status" value="3"/>
</dbReference>
<reference evidence="4 5" key="1">
    <citation type="journal article" date="2017" name="Nature">
        <title>The Apostasia genome and the evolution of orchids.</title>
        <authorList>
            <person name="Zhang G.Q."/>
            <person name="Liu K.W."/>
            <person name="Li Z."/>
            <person name="Lohaus R."/>
            <person name="Hsiao Y.Y."/>
            <person name="Niu S.C."/>
            <person name="Wang J.Y."/>
            <person name="Lin Y.C."/>
            <person name="Xu Q."/>
            <person name="Chen L.J."/>
            <person name="Yoshida K."/>
            <person name="Fujiwara S."/>
            <person name="Wang Z.W."/>
            <person name="Zhang Y.Q."/>
            <person name="Mitsuda N."/>
            <person name="Wang M."/>
            <person name="Liu G.H."/>
            <person name="Pecoraro L."/>
            <person name="Huang H.X."/>
            <person name="Xiao X.J."/>
            <person name="Lin M."/>
            <person name="Wu X.Y."/>
            <person name="Wu W.L."/>
            <person name="Chen Y.Y."/>
            <person name="Chang S.B."/>
            <person name="Sakamoto S."/>
            <person name="Ohme-Takagi M."/>
            <person name="Yagi M."/>
            <person name="Zeng S.J."/>
            <person name="Shen C.Y."/>
            <person name="Yeh C.M."/>
            <person name="Luo Y.B."/>
            <person name="Tsai W.C."/>
            <person name="Van de Peer Y."/>
            <person name="Liu Z.J."/>
        </authorList>
    </citation>
    <scope>NUCLEOTIDE SEQUENCE [LARGE SCALE GENOMIC DNA]</scope>
    <source>
        <strain evidence="5">cv. Shenzhen</strain>
        <tissue evidence="4">Stem</tissue>
    </source>
</reference>
<organism evidence="4 5">
    <name type="scientific">Apostasia shenzhenica</name>
    <dbReference type="NCBI Taxonomy" id="1088818"/>
    <lineage>
        <taxon>Eukaryota</taxon>
        <taxon>Viridiplantae</taxon>
        <taxon>Streptophyta</taxon>
        <taxon>Embryophyta</taxon>
        <taxon>Tracheophyta</taxon>
        <taxon>Spermatophyta</taxon>
        <taxon>Magnoliopsida</taxon>
        <taxon>Liliopsida</taxon>
        <taxon>Asparagales</taxon>
        <taxon>Orchidaceae</taxon>
        <taxon>Apostasioideae</taxon>
        <taxon>Apostasia</taxon>
    </lineage>
</organism>
<accession>A0A2I0B0U6</accession>
<dbReference type="FunFam" id="1.25.40.10:FF:000031">
    <property type="entry name" value="Pentatricopeptide repeat-containing protein mitochondrial"/>
    <property type="match status" value="1"/>
</dbReference>
<dbReference type="PROSITE" id="PS51375">
    <property type="entry name" value="PPR"/>
    <property type="match status" value="3"/>
</dbReference>
<protein>
    <submittedName>
        <fullName evidence="4">Pentatricopeptide repeat-containing protein</fullName>
        <ecNumber evidence="4">3.6.1.-</ecNumber>
    </submittedName>
</protein>
<evidence type="ECO:0000256" key="2">
    <source>
        <dbReference type="PROSITE-ProRule" id="PRU00708"/>
    </source>
</evidence>
<dbReference type="FunFam" id="1.25.40.10:FF:000366">
    <property type="entry name" value="Pentatricopeptide (PPR) repeat-containing protein"/>
    <property type="match status" value="1"/>
</dbReference>
<evidence type="ECO:0000256" key="1">
    <source>
        <dbReference type="ARBA" id="ARBA00022737"/>
    </source>
</evidence>
<keyword evidence="1" id="KW-0677">Repeat</keyword>
<dbReference type="EC" id="3.6.1.-" evidence="4"/>
<dbReference type="FunFam" id="1.25.40.10:FF:000475">
    <property type="entry name" value="Pentatricopeptide repeat-containing protein At5g40410, mitochondrial"/>
    <property type="match status" value="1"/>
</dbReference>
<dbReference type="Pfam" id="PF13041">
    <property type="entry name" value="PPR_2"/>
    <property type="match status" value="1"/>
</dbReference>
<dbReference type="Pfam" id="PF01535">
    <property type="entry name" value="PPR"/>
    <property type="match status" value="1"/>
</dbReference>
<gene>
    <name evidence="4" type="primary">LOI1</name>
    <name evidence="4" type="ORF">AXF42_Ash014316</name>
</gene>